<name>A0A1S0TP14_LOALO</name>
<gene>
    <name evidence="2" type="ORF">LOAG_10889</name>
</gene>
<dbReference type="GeneID" id="9948336"/>
<dbReference type="OrthoDB" id="775356at2759"/>
<dbReference type="GO" id="GO:0005516">
    <property type="term" value="F:calmodulin binding"/>
    <property type="evidence" value="ECO:0007669"/>
    <property type="project" value="TreeGrafter"/>
</dbReference>
<feature type="non-terminal residue" evidence="2">
    <location>
        <position position="1"/>
    </location>
</feature>
<feature type="domain" description="RasGAP protein C-terminal" evidence="1">
    <location>
        <begin position="4"/>
        <end position="84"/>
    </location>
</feature>
<dbReference type="GO" id="GO:0051015">
    <property type="term" value="F:actin filament binding"/>
    <property type="evidence" value="ECO:0007669"/>
    <property type="project" value="TreeGrafter"/>
</dbReference>
<sequence length="87" mass="10486">PTLDDTKCHIIRQLSTLEKAKRVTSINNYQNIVTAIAEDINRVDNYRKNRQEQLTITRNSISEIEEIRLNYQKRLERYANYLKRFNE</sequence>
<dbReference type="Pfam" id="PF03836">
    <property type="entry name" value="RasGAP_C"/>
    <property type="match status" value="1"/>
</dbReference>
<dbReference type="PANTHER" id="PTHR14149:SF14">
    <property type="entry name" value="CALPONIN-HOMOLOGY (CH) DOMAIN-CONTAINING PROTEIN"/>
    <property type="match status" value="1"/>
</dbReference>
<dbReference type="InParanoid" id="A0A1S0TP14"/>
<dbReference type="GO" id="GO:0005938">
    <property type="term" value="C:cell cortex"/>
    <property type="evidence" value="ECO:0007669"/>
    <property type="project" value="TreeGrafter"/>
</dbReference>
<dbReference type="RefSeq" id="XP_003146460.1">
    <property type="nucleotide sequence ID" value="XM_003146412.1"/>
</dbReference>
<dbReference type="EMBL" id="JH712144">
    <property type="protein sequence ID" value="EFO17612.1"/>
    <property type="molecule type" value="Genomic_DNA"/>
</dbReference>
<organism evidence="2">
    <name type="scientific">Loa loa</name>
    <name type="common">Eye worm</name>
    <name type="synonym">Filaria loa</name>
    <dbReference type="NCBI Taxonomy" id="7209"/>
    <lineage>
        <taxon>Eukaryota</taxon>
        <taxon>Metazoa</taxon>
        <taxon>Ecdysozoa</taxon>
        <taxon>Nematoda</taxon>
        <taxon>Chromadorea</taxon>
        <taxon>Rhabditida</taxon>
        <taxon>Spirurina</taxon>
        <taxon>Spiruromorpha</taxon>
        <taxon>Filarioidea</taxon>
        <taxon>Onchocercidae</taxon>
        <taxon>Loa</taxon>
    </lineage>
</organism>
<dbReference type="InterPro" id="IPR000593">
    <property type="entry name" value="RasGAP_C"/>
</dbReference>
<dbReference type="KEGG" id="loa:LOAG_10889"/>
<reference evidence="2" key="1">
    <citation type="submission" date="2012-04" db="EMBL/GenBank/DDBJ databases">
        <title>The Genome Sequence of Loa loa.</title>
        <authorList>
            <consortium name="The Broad Institute Genome Sequencing Platform"/>
            <consortium name="Broad Institute Genome Sequencing Center for Infectious Disease"/>
            <person name="Nutman T.B."/>
            <person name="Fink D.L."/>
            <person name="Russ C."/>
            <person name="Young S."/>
            <person name="Zeng Q."/>
            <person name="Gargeya S."/>
            <person name="Alvarado L."/>
            <person name="Berlin A."/>
            <person name="Chapman S.B."/>
            <person name="Chen Z."/>
            <person name="Freedman E."/>
            <person name="Gellesch M."/>
            <person name="Goldberg J."/>
            <person name="Griggs A."/>
            <person name="Gujja S."/>
            <person name="Heilman E.R."/>
            <person name="Heiman D."/>
            <person name="Howarth C."/>
            <person name="Mehta T."/>
            <person name="Neiman D."/>
            <person name="Pearson M."/>
            <person name="Roberts A."/>
            <person name="Saif S."/>
            <person name="Shea T."/>
            <person name="Shenoy N."/>
            <person name="Sisk P."/>
            <person name="Stolte C."/>
            <person name="Sykes S."/>
            <person name="White J."/>
            <person name="Yandava C."/>
            <person name="Haas B."/>
            <person name="Henn M.R."/>
            <person name="Nusbaum C."/>
            <person name="Birren B."/>
        </authorList>
    </citation>
    <scope>NUCLEOTIDE SEQUENCE [LARGE SCALE GENOMIC DNA]</scope>
</reference>
<evidence type="ECO:0000313" key="2">
    <source>
        <dbReference type="EMBL" id="EFO17612.1"/>
    </source>
</evidence>
<proteinExistence type="predicted"/>
<dbReference type="AlphaFoldDB" id="A0A1S0TP14"/>
<dbReference type="PANTHER" id="PTHR14149">
    <property type="entry name" value="RAS GTPASE-ACTIVATING PROTEIN WITH IQ MOTIF"/>
    <property type="match status" value="1"/>
</dbReference>
<accession>A0A1S0TP14</accession>
<dbReference type="GO" id="GO:1903479">
    <property type="term" value="P:mitotic actomyosin contractile ring assembly actin filament organization"/>
    <property type="evidence" value="ECO:0007669"/>
    <property type="project" value="TreeGrafter"/>
</dbReference>
<dbReference type="CTD" id="9948336"/>
<dbReference type="OMA" id="TKCHIIR"/>
<protein>
    <recommendedName>
        <fullName evidence="1">RasGAP protein C-terminal domain-containing protein</fullName>
    </recommendedName>
</protein>
<evidence type="ECO:0000259" key="1">
    <source>
        <dbReference type="Pfam" id="PF03836"/>
    </source>
</evidence>
<dbReference type="GO" id="GO:0005096">
    <property type="term" value="F:GTPase activator activity"/>
    <property type="evidence" value="ECO:0007669"/>
    <property type="project" value="TreeGrafter"/>
</dbReference>